<evidence type="ECO:0000313" key="3">
    <source>
        <dbReference type="Proteomes" id="UP000000663"/>
    </source>
</evidence>
<keyword evidence="1" id="KW-1133">Transmembrane helix</keyword>
<dbReference type="OrthoDB" id="147796at2157"/>
<keyword evidence="1" id="KW-0472">Membrane</keyword>
<dbReference type="STRING" id="351160.RCIX340"/>
<dbReference type="Gene3D" id="2.60.40.10">
    <property type="entry name" value="Immunoglobulins"/>
    <property type="match status" value="1"/>
</dbReference>
<gene>
    <name evidence="2" type="ORF">RCIX340</name>
</gene>
<dbReference type="eggNOG" id="arCOG07777">
    <property type="taxonomic scope" value="Archaea"/>
</dbReference>
<dbReference type="InterPro" id="IPR008964">
    <property type="entry name" value="Invasin/intimin_cell_adhesion"/>
</dbReference>
<organism evidence="2 3">
    <name type="scientific">Methanocella arvoryzae (strain DSM 22066 / NBRC 105507 / MRE50)</name>
    <dbReference type="NCBI Taxonomy" id="351160"/>
    <lineage>
        <taxon>Archaea</taxon>
        <taxon>Methanobacteriati</taxon>
        <taxon>Methanobacteriota</taxon>
        <taxon>Stenosarchaea group</taxon>
        <taxon>Methanomicrobia</taxon>
        <taxon>Methanocellales</taxon>
        <taxon>Methanocellaceae</taxon>
        <taxon>Methanocella</taxon>
    </lineage>
</organism>
<dbReference type="KEGG" id="rci:RCIX340"/>
<reference evidence="2 3" key="1">
    <citation type="journal article" date="2006" name="Science">
        <title>Genome of rice cluster I archaea -- the key methane producers in the rice rhizosphere.</title>
        <authorList>
            <person name="Erkel C."/>
            <person name="Kube M."/>
            <person name="Reinhardt R."/>
            <person name="Liesack W."/>
        </authorList>
    </citation>
    <scope>NUCLEOTIDE SEQUENCE [LARGE SCALE GENOMIC DNA]</scope>
    <source>
        <strain evidence="3">DSM 22066 / NBRC 105507 / MRE50</strain>
    </source>
</reference>
<evidence type="ECO:0000313" key="2">
    <source>
        <dbReference type="EMBL" id="CAJ35795.1"/>
    </source>
</evidence>
<dbReference type="AlphaFoldDB" id="Q0W748"/>
<sequence>MGNDDTRGQVMLTCAFLFAIILVIITLMLNNVIYSNNMAYLGFMGQSGYEQRAIKEATIDEAQLAYEQTGGDPIKFRQYMNDYARAVNSMTVAEGIYITVSPSAAPKPVGGPSTTYQATDTRLDIFEKNFNYTYRITTNYHYNPGGATPTPTPSATPTPGVTKPLIVMGTNKTTIEPDGNDFSLIYVQVTDQDTNLPLENIRVSLHATAGEFQDMLSGSPITAAVTDANGKATFRYLSLVPGMQSLHATNGTVSSNTVIIDCQPVIPPGTSAHPPSVGAPTASHESKKKGQVIFEYITVKVPVTVDPGTYDFDDFTVKVSIAGATNLELLSSGDISGIYEKHGIDGPEGYSKTVSARLHWIDPATPYSVTLNIEITAIDKIANVAYSYTTTRTYSGPPPS</sequence>
<protein>
    <submittedName>
        <fullName evidence="2">Uncharacterized protein</fullName>
    </submittedName>
</protein>
<evidence type="ECO:0000256" key="1">
    <source>
        <dbReference type="SAM" id="Phobius"/>
    </source>
</evidence>
<feature type="transmembrane region" description="Helical" evidence="1">
    <location>
        <begin position="12"/>
        <end position="34"/>
    </location>
</feature>
<dbReference type="Proteomes" id="UP000000663">
    <property type="component" value="Chromosome"/>
</dbReference>
<accession>Q0W748</accession>
<dbReference type="GeneID" id="5144976"/>
<dbReference type="InterPro" id="IPR013783">
    <property type="entry name" value="Ig-like_fold"/>
</dbReference>
<dbReference type="RefSeq" id="WP_012036705.1">
    <property type="nucleotide sequence ID" value="NC_009464.1"/>
</dbReference>
<name>Q0W748_METAR</name>
<keyword evidence="1" id="KW-0812">Transmembrane</keyword>
<keyword evidence="3" id="KW-1185">Reference proteome</keyword>
<dbReference type="EMBL" id="AM114193">
    <property type="protein sequence ID" value="CAJ35795.1"/>
    <property type="molecule type" value="Genomic_DNA"/>
</dbReference>
<dbReference type="SUPFAM" id="SSF49373">
    <property type="entry name" value="Invasin/intimin cell-adhesion fragments"/>
    <property type="match status" value="1"/>
</dbReference>
<proteinExistence type="predicted"/>